<dbReference type="InterPro" id="IPR027417">
    <property type="entry name" value="P-loop_NTPase"/>
</dbReference>
<name>A0ABD1RC15_9LAMI</name>
<proteinExistence type="inferred from homology"/>
<dbReference type="InterPro" id="IPR003959">
    <property type="entry name" value="ATPase_AAA_core"/>
</dbReference>
<dbReference type="AlphaFoldDB" id="A0ABD1RC15"/>
<dbReference type="Pfam" id="PF07724">
    <property type="entry name" value="AAA_2"/>
    <property type="match status" value="1"/>
</dbReference>
<dbReference type="Pfam" id="PF26587">
    <property type="entry name" value="AAA_lid_SMAX1"/>
    <property type="match status" value="1"/>
</dbReference>
<dbReference type="InterPro" id="IPR058954">
    <property type="entry name" value="AAA_lid_SMAX1"/>
</dbReference>
<dbReference type="Gene3D" id="3.40.50.300">
    <property type="entry name" value="P-loop containing nucleotide triphosphate hydrolases"/>
    <property type="match status" value="1"/>
</dbReference>
<evidence type="ECO:0000259" key="6">
    <source>
        <dbReference type="PROSITE" id="PS51903"/>
    </source>
</evidence>
<dbReference type="Gene3D" id="1.10.1780.10">
    <property type="entry name" value="Clp, N-terminal domain"/>
    <property type="match status" value="1"/>
</dbReference>
<protein>
    <submittedName>
        <fullName evidence="7">Double Clp-N motif-containing P-loop nucleoside triphosphate hydrolase superfamily protein</fullName>
    </submittedName>
</protein>
<dbReference type="InterPro" id="IPR004176">
    <property type="entry name" value="Clp_R_N"/>
</dbReference>
<dbReference type="PANTHER" id="PTHR43572:SF38">
    <property type="entry name" value="PROTEIN SMAX1-LIKE 6"/>
    <property type="match status" value="1"/>
</dbReference>
<dbReference type="Pfam" id="PF02861">
    <property type="entry name" value="Clp_N"/>
    <property type="match status" value="1"/>
</dbReference>
<keyword evidence="2 5" id="KW-0677">Repeat</keyword>
<evidence type="ECO:0000256" key="1">
    <source>
        <dbReference type="ARBA" id="ARBA00008675"/>
    </source>
</evidence>
<dbReference type="PANTHER" id="PTHR43572">
    <property type="entry name" value="CHAPERONE PROTEIN CLPD, CHLOROPLASTIC"/>
    <property type="match status" value="1"/>
</dbReference>
<keyword evidence="4" id="KW-0804">Transcription</keyword>
<feature type="domain" description="Clp R" evidence="6">
    <location>
        <begin position="8"/>
        <end position="178"/>
    </location>
</feature>
<dbReference type="Proteomes" id="UP001604336">
    <property type="component" value="Unassembled WGS sequence"/>
</dbReference>
<evidence type="ECO:0000256" key="5">
    <source>
        <dbReference type="PROSITE-ProRule" id="PRU01251"/>
    </source>
</evidence>
<dbReference type="SUPFAM" id="SSF52540">
    <property type="entry name" value="P-loop containing nucleoside triphosphate hydrolases"/>
    <property type="match status" value="1"/>
</dbReference>
<evidence type="ECO:0000313" key="8">
    <source>
        <dbReference type="Proteomes" id="UP001604336"/>
    </source>
</evidence>
<dbReference type="InterPro" id="IPR036628">
    <property type="entry name" value="Clp_N_dom_sf"/>
</dbReference>
<evidence type="ECO:0000256" key="4">
    <source>
        <dbReference type="ARBA" id="ARBA00023163"/>
    </source>
</evidence>
<keyword evidence="3" id="KW-0805">Transcription regulation</keyword>
<accession>A0ABD1RC15</accession>
<comment type="similarity">
    <text evidence="1">Belongs to the ClpA/ClpB family.</text>
</comment>
<dbReference type="CDD" id="cd19499">
    <property type="entry name" value="RecA-like_ClpB_Hsp104-like"/>
    <property type="match status" value="1"/>
</dbReference>
<sequence>MPTPVSTARQCLTEEAARALDGAVSVAKRRSHAQTTTLHVLSALIALPSSILREACSRARRSAYSPRLQFRALELSAGVSLDRLPSSKGASDEPPISNSLMTAIKRSQANQRRHPETFHLYQQLNSCQPSISAVKVELKHFVLSILDDPIVSRVFGEAGFWSTDIKFAILNPPTISRFAKTRCPPLFSGNFSELELNKRGFNFPFPGVVENVDENSRRVGQILVKENLRNPLLIGVCANDALKNFVESLQRGKIEVLPKEIYGLSVISIEKEISEFINGGLSEDRMRLKFIELRDMVAKCEGPGIILNYGDLRVFVDVESVDAVNLMVSELKRLLNNSGGKLWLIGAVADDNSYKKLLARFSSIETDWDLHLLPITSSIEGLSSRSSLMGSFIPFGGFFPLPSEYEPPSTSQSSTLCNLCKEKYAQEVSVLKGGPTDSVVGQQSENLSSWLQIAERDLSKSSGAVEAIDDKTVLDAKVTGLQRKWSDICQHLHRTRSFQEENSPRSQFLGDQPSQVVSVLKESTRAGSLLDEGRITNLSPCNSLDLQNKLKPVASDIDANAKAELQVQGWKIHQLEMNVLQNPSRAQHNWSLPVDCTLSPSVTPVTTDLGLGTLYACAGEERRNFNPKEHYDCTPYFSGSSRTSENTSHQVAQSSYCSYGQLEKRIDGKDLEYPWKVLAENVYWQIEAIRTISQTVSRCRTGNGSSRGSDKRNVWFSFLGPDKVGKRKIAAALAETIFGRKGHLLSVDVESQFEIRVCNSIFDHQDSEYYGLKKCGRKMVVDYIAEELSRRPHSVVLIENIERADFLVQNSLSQAIKIGKFRDSHGREIGINNAVFVLTSRFLKAHDDLFSGKVSYEFSEEIISDAKNFQMQILVGSTSGSYSRNRTGNVLVTPSKVTAIPCSVNKRKLVNNESTKAGMPKRMCEMSRSNLDLNLPIEEMEQDSDIDKCDSESNYEVWLEELLGHVDENVVFKPFDFDSLAQKILNVINFGFQKVVGPDNFLEIDREVMVQILAAAWLTGREKAVEDWIEQVLFSSLMEAHQRCHVTDSVMKLVACEGLVVEEQFSGVCLPTRIILN</sequence>
<dbReference type="GO" id="GO:0016787">
    <property type="term" value="F:hydrolase activity"/>
    <property type="evidence" value="ECO:0007669"/>
    <property type="project" value="UniProtKB-KW"/>
</dbReference>
<dbReference type="SUPFAM" id="SSF81923">
    <property type="entry name" value="Double Clp-N motif"/>
    <property type="match status" value="1"/>
</dbReference>
<dbReference type="InterPro" id="IPR058680">
    <property type="entry name" value="NBD_SMAX1-like"/>
</dbReference>
<dbReference type="InterPro" id="IPR051650">
    <property type="entry name" value="SL_signaling_regulator"/>
</dbReference>
<reference evidence="8" key="1">
    <citation type="submission" date="2024-07" db="EMBL/GenBank/DDBJ databases">
        <title>Two chromosome-level genome assemblies of Korean endemic species Abeliophyllum distichum and Forsythia ovata (Oleaceae).</title>
        <authorList>
            <person name="Jang H."/>
        </authorList>
    </citation>
    <scope>NUCLEOTIDE SEQUENCE [LARGE SCALE GENOMIC DNA]</scope>
</reference>
<dbReference type="EMBL" id="JBFOLK010000009">
    <property type="protein sequence ID" value="KAL2485974.1"/>
    <property type="molecule type" value="Genomic_DNA"/>
</dbReference>
<comment type="caution">
    <text evidence="7">The sequence shown here is derived from an EMBL/GenBank/DDBJ whole genome shotgun (WGS) entry which is preliminary data.</text>
</comment>
<keyword evidence="8" id="KW-1185">Reference proteome</keyword>
<dbReference type="Pfam" id="PF23569">
    <property type="entry name" value="NBD_SMAX1"/>
    <property type="match status" value="1"/>
</dbReference>
<organism evidence="7 8">
    <name type="scientific">Abeliophyllum distichum</name>
    <dbReference type="NCBI Taxonomy" id="126358"/>
    <lineage>
        <taxon>Eukaryota</taxon>
        <taxon>Viridiplantae</taxon>
        <taxon>Streptophyta</taxon>
        <taxon>Embryophyta</taxon>
        <taxon>Tracheophyta</taxon>
        <taxon>Spermatophyta</taxon>
        <taxon>Magnoliopsida</taxon>
        <taxon>eudicotyledons</taxon>
        <taxon>Gunneridae</taxon>
        <taxon>Pentapetalae</taxon>
        <taxon>asterids</taxon>
        <taxon>lamiids</taxon>
        <taxon>Lamiales</taxon>
        <taxon>Oleaceae</taxon>
        <taxon>Forsythieae</taxon>
        <taxon>Abeliophyllum</taxon>
    </lineage>
</organism>
<evidence type="ECO:0000256" key="3">
    <source>
        <dbReference type="ARBA" id="ARBA00023015"/>
    </source>
</evidence>
<keyword evidence="7" id="KW-0378">Hydrolase</keyword>
<dbReference type="PROSITE" id="PS51903">
    <property type="entry name" value="CLP_R"/>
    <property type="match status" value="1"/>
</dbReference>
<gene>
    <name evidence="7" type="ORF">Adt_30730</name>
</gene>
<evidence type="ECO:0000256" key="2">
    <source>
        <dbReference type="ARBA" id="ARBA00022737"/>
    </source>
</evidence>
<evidence type="ECO:0000313" key="7">
    <source>
        <dbReference type="EMBL" id="KAL2485974.1"/>
    </source>
</evidence>